<dbReference type="EMBL" id="PUHQ01000099">
    <property type="protein sequence ID" value="KAG0656382.1"/>
    <property type="molecule type" value="Genomic_DNA"/>
</dbReference>
<reference evidence="8 9" key="1">
    <citation type="submission" date="2020-11" db="EMBL/GenBank/DDBJ databases">
        <title>Kefir isolates.</title>
        <authorList>
            <person name="Marcisauskas S."/>
            <person name="Kim Y."/>
            <person name="Blasche S."/>
        </authorList>
    </citation>
    <scope>NUCLEOTIDE SEQUENCE [LARGE SCALE GENOMIC DNA]</scope>
    <source>
        <strain evidence="8 9">KR</strain>
    </source>
</reference>
<comment type="caution">
    <text evidence="8">The sequence shown here is derived from an EMBL/GenBank/DDBJ whole genome shotgun (WGS) entry which is preliminary data.</text>
</comment>
<comment type="subcellular location">
    <subcellularLocation>
        <location evidence="1">Membrane</location>
        <topology evidence="1">Multi-pass membrane protein</topology>
    </subcellularLocation>
</comment>
<organism evidence="8 9">
    <name type="scientific">Rhodotorula mucilaginosa</name>
    <name type="common">Yeast</name>
    <name type="synonym">Rhodotorula rubra</name>
    <dbReference type="NCBI Taxonomy" id="5537"/>
    <lineage>
        <taxon>Eukaryota</taxon>
        <taxon>Fungi</taxon>
        <taxon>Dikarya</taxon>
        <taxon>Basidiomycota</taxon>
        <taxon>Pucciniomycotina</taxon>
        <taxon>Microbotryomycetes</taxon>
        <taxon>Sporidiobolales</taxon>
        <taxon>Sporidiobolaceae</taxon>
        <taxon>Rhodotorula</taxon>
    </lineage>
</organism>
<dbReference type="GO" id="GO:0005789">
    <property type="term" value="C:endoplasmic reticulum membrane"/>
    <property type="evidence" value="ECO:0007669"/>
    <property type="project" value="TreeGrafter"/>
</dbReference>
<evidence type="ECO:0000313" key="9">
    <source>
        <dbReference type="Proteomes" id="UP000777482"/>
    </source>
</evidence>
<sequence length="681" mass="75719">MTALPPLSRSLPDLTTVLDELDGLEDLPDRPPSPPYSPPRVHAVRLDEFAETWPLRDHETNEVDMKPRCFPGPDLLQDYEPQEGNDPRRGGSAASERETDGRERSPSVGSIHSAPELAGPPSPRSTSPERPDFDAVDTFASSPPTSPTFLDAALRKAPRPSTLWDYLREEIFSTEVDAEEGTKSERVTNFLTVPRELEKIIMFGSFVCLDSFLYTFTILPLRALVALRHLVSNLAHNHLKAPLAGSPKRRLRLSHKCDLTKAAILIGTLSILHHITDASKMYHGVRGQDTVKLYVLFNVLEIADRLCCSFGQDLQDSLFSRHTFARRHDGSHPHVRPLVLFGLNLAYVVAHSLVLFYQLVTLNVAINSYSNAILTLLMSNQFVEIKGSVFKKFEKENLFQLTCADIVERFQLGIMLFVIALRNLIFEISSAATSTGPALTVTTAAQWLQAIPLRAIFSPAVIVLMSECLVDWLKHAFITKFNHLRPGVYGRFIDVLCKDLVVGGSSATSETAYVDQSPYVARRLGFAALPLGCLVVRIISQACEMLVDESVGNETTADFGKVSSSPLLGSLSQAWLGQLGEWLAMGSIAFFAWTCLVAIKLLIGVNLRAFASERWATMSDRLAEDGLNDRQRPKIGVTPREKDSDRRTTAMVSDDAFCDSRHRKIELANLTRFDMVKSRLW</sequence>
<feature type="transmembrane region" description="Helical" evidence="7">
    <location>
        <begin position="582"/>
        <end position="603"/>
    </location>
</feature>
<evidence type="ECO:0008006" key="10">
    <source>
        <dbReference type="Google" id="ProtNLM"/>
    </source>
</evidence>
<dbReference type="PANTHER" id="PTHR13317">
    <property type="entry name" value="TRANSMEMBRANE ANTERIOR POSTERIOR TRANSFORMATION PROTEIN 1 HOMOLOG"/>
    <property type="match status" value="1"/>
</dbReference>
<keyword evidence="4 7" id="KW-1133">Transmembrane helix</keyword>
<keyword evidence="9" id="KW-1185">Reference proteome</keyword>
<dbReference type="Proteomes" id="UP000777482">
    <property type="component" value="Unassembled WGS sequence"/>
</dbReference>
<feature type="compositionally biased region" description="Basic and acidic residues" evidence="6">
    <location>
        <begin position="85"/>
        <end position="105"/>
    </location>
</feature>
<evidence type="ECO:0000256" key="6">
    <source>
        <dbReference type="SAM" id="MobiDB-lite"/>
    </source>
</evidence>
<evidence type="ECO:0000256" key="5">
    <source>
        <dbReference type="ARBA" id="ARBA00023136"/>
    </source>
</evidence>
<evidence type="ECO:0000256" key="7">
    <source>
        <dbReference type="SAM" id="Phobius"/>
    </source>
</evidence>
<gene>
    <name evidence="8" type="ORF">C6P46_007166</name>
</gene>
<protein>
    <recommendedName>
        <fullName evidence="10">Eukaryotic membrane protein family-domain-containing protein</fullName>
    </recommendedName>
</protein>
<evidence type="ECO:0000256" key="3">
    <source>
        <dbReference type="ARBA" id="ARBA00022692"/>
    </source>
</evidence>
<dbReference type="AlphaFoldDB" id="A0A9P6VWW2"/>
<dbReference type="InterPro" id="IPR008010">
    <property type="entry name" value="Tatp1"/>
</dbReference>
<accession>A0A9P6VWW2</accession>
<evidence type="ECO:0000256" key="4">
    <source>
        <dbReference type="ARBA" id="ARBA00022989"/>
    </source>
</evidence>
<dbReference type="PANTHER" id="PTHR13317:SF4">
    <property type="entry name" value="TRANSMEMBRANE ANTERIOR POSTERIOR TRANSFORMATION PROTEIN 1 HOMOLOG"/>
    <property type="match status" value="1"/>
</dbReference>
<comment type="similarity">
    <text evidence="2">Belongs to the TAPT1 family.</text>
</comment>
<keyword evidence="5 7" id="KW-0472">Membrane</keyword>
<name>A0A9P6VWW2_RHOMI</name>
<evidence type="ECO:0000256" key="1">
    <source>
        <dbReference type="ARBA" id="ARBA00004141"/>
    </source>
</evidence>
<feature type="region of interest" description="Disordered" evidence="6">
    <location>
        <begin position="1"/>
        <end position="150"/>
    </location>
</feature>
<dbReference type="Pfam" id="PF05346">
    <property type="entry name" value="DUF747"/>
    <property type="match status" value="1"/>
</dbReference>
<evidence type="ECO:0000256" key="2">
    <source>
        <dbReference type="ARBA" id="ARBA00008803"/>
    </source>
</evidence>
<dbReference type="OrthoDB" id="29023at2759"/>
<feature type="compositionally biased region" description="Basic and acidic residues" evidence="6">
    <location>
        <begin position="44"/>
        <end position="67"/>
    </location>
</feature>
<evidence type="ECO:0000313" key="8">
    <source>
        <dbReference type="EMBL" id="KAG0656382.1"/>
    </source>
</evidence>
<keyword evidence="3 7" id="KW-0812">Transmembrane</keyword>
<proteinExistence type="inferred from homology"/>